<evidence type="ECO:0000256" key="4">
    <source>
        <dbReference type="ARBA" id="ARBA00022723"/>
    </source>
</evidence>
<keyword evidence="7" id="KW-0408">Iron</keyword>
<dbReference type="InterPro" id="IPR050415">
    <property type="entry name" value="MRET"/>
</dbReference>
<evidence type="ECO:0000313" key="12">
    <source>
        <dbReference type="Proteomes" id="UP000198611"/>
    </source>
</evidence>
<keyword evidence="4" id="KW-0479">Metal-binding</keyword>
<dbReference type="PRINTS" id="PR00371">
    <property type="entry name" value="FPNCR"/>
</dbReference>
<dbReference type="AlphaFoldDB" id="A0A1I1QX78"/>
<keyword evidence="3" id="KW-0001">2Fe-2S</keyword>
<dbReference type="SUPFAM" id="SSF63380">
    <property type="entry name" value="Riboflavin synthase domain-like"/>
    <property type="match status" value="1"/>
</dbReference>
<dbReference type="GO" id="GO:0051537">
    <property type="term" value="F:2 iron, 2 sulfur cluster binding"/>
    <property type="evidence" value="ECO:0007669"/>
    <property type="project" value="UniProtKB-KW"/>
</dbReference>
<dbReference type="STRING" id="1123397.SAMN05660831_01352"/>
<reference evidence="11 12" key="1">
    <citation type="submission" date="2016-10" db="EMBL/GenBank/DDBJ databases">
        <authorList>
            <person name="de Groot N.N."/>
        </authorList>
    </citation>
    <scope>NUCLEOTIDE SEQUENCE [LARGE SCALE GENOMIC DNA]</scope>
    <source>
        <strain evidence="11 12">HL3</strain>
    </source>
</reference>
<evidence type="ECO:0000256" key="1">
    <source>
        <dbReference type="ARBA" id="ARBA00001974"/>
    </source>
</evidence>
<name>A0A1I1QX78_9GAMM</name>
<feature type="domain" description="FAD-binding FR-type" evidence="10">
    <location>
        <begin position="8"/>
        <end position="109"/>
    </location>
</feature>
<dbReference type="InterPro" id="IPR001433">
    <property type="entry name" value="OxRdtase_FAD/NAD-bd"/>
</dbReference>
<dbReference type="GO" id="GO:0046872">
    <property type="term" value="F:metal ion binding"/>
    <property type="evidence" value="ECO:0007669"/>
    <property type="project" value="UniProtKB-KW"/>
</dbReference>
<dbReference type="Pfam" id="PF00970">
    <property type="entry name" value="FAD_binding_6"/>
    <property type="match status" value="1"/>
</dbReference>
<dbReference type="InterPro" id="IPR017927">
    <property type="entry name" value="FAD-bd_FR_type"/>
</dbReference>
<comment type="cofactor">
    <cofactor evidence="9">
        <name>[2Fe-2S] cluster</name>
        <dbReference type="ChEBI" id="CHEBI:190135"/>
    </cofactor>
</comment>
<dbReference type="CDD" id="cd00322">
    <property type="entry name" value="FNR_like"/>
    <property type="match status" value="1"/>
</dbReference>
<evidence type="ECO:0000256" key="7">
    <source>
        <dbReference type="ARBA" id="ARBA00023004"/>
    </source>
</evidence>
<dbReference type="InterPro" id="IPR039261">
    <property type="entry name" value="FNR_nucleotide-bd"/>
</dbReference>
<dbReference type="Gene3D" id="3.40.50.80">
    <property type="entry name" value="Nucleotide-binding domain of ferredoxin-NADP reductase (FNR) module"/>
    <property type="match status" value="1"/>
</dbReference>
<gene>
    <name evidence="11" type="ORF">SAMN05660831_01352</name>
</gene>
<sequence>MSQGENRPQHLQARIAEVKQETPSIRSFILETEGAFHSLPGQWIDLIIQVDGQPKAAGLSLTSIPNDDGRLQVAVKRAVEHPVTRWLYEEADVGDTVTVSQGSGSFIYTPERGRKVILIGGGVGVTPLVSIFRYIDESVPDAEAHLLYSVAQEEEILFREELERRSADNPRVDMTVTVTGETGTWGGLTRYVNADLIRDHFLDPEALYYLCGPNAMVDDLAESLPRLGIPADHLVYEKWW</sequence>
<dbReference type="Pfam" id="PF00175">
    <property type="entry name" value="NAD_binding_1"/>
    <property type="match status" value="1"/>
</dbReference>
<evidence type="ECO:0000256" key="9">
    <source>
        <dbReference type="ARBA" id="ARBA00034078"/>
    </source>
</evidence>
<dbReference type="InterPro" id="IPR017938">
    <property type="entry name" value="Riboflavin_synthase-like_b-brl"/>
</dbReference>
<dbReference type="PANTHER" id="PTHR47354:SF6">
    <property type="entry name" value="NADH OXIDOREDUCTASE HCR"/>
    <property type="match status" value="1"/>
</dbReference>
<dbReference type="InterPro" id="IPR008333">
    <property type="entry name" value="Cbr1-like_FAD-bd_dom"/>
</dbReference>
<keyword evidence="5" id="KW-0274">FAD</keyword>
<dbReference type="RefSeq" id="WP_093427993.1">
    <property type="nucleotide sequence ID" value="NZ_FOMJ01000003.1"/>
</dbReference>
<dbReference type="InterPro" id="IPR001709">
    <property type="entry name" value="Flavoprot_Pyr_Nucl_cyt_Rdtase"/>
</dbReference>
<dbReference type="Proteomes" id="UP000198611">
    <property type="component" value="Unassembled WGS sequence"/>
</dbReference>
<dbReference type="Gene3D" id="2.40.30.10">
    <property type="entry name" value="Translation factors"/>
    <property type="match status" value="1"/>
</dbReference>
<evidence type="ECO:0000313" key="11">
    <source>
        <dbReference type="EMBL" id="SFD26754.1"/>
    </source>
</evidence>
<accession>A0A1I1QX78</accession>
<evidence type="ECO:0000256" key="8">
    <source>
        <dbReference type="ARBA" id="ARBA00023014"/>
    </source>
</evidence>
<keyword evidence="2" id="KW-0285">Flavoprotein</keyword>
<evidence type="ECO:0000256" key="2">
    <source>
        <dbReference type="ARBA" id="ARBA00022630"/>
    </source>
</evidence>
<dbReference type="SUPFAM" id="SSF52343">
    <property type="entry name" value="Ferredoxin reductase-like, C-terminal NADP-linked domain"/>
    <property type="match status" value="1"/>
</dbReference>
<keyword evidence="8" id="KW-0411">Iron-sulfur</keyword>
<evidence type="ECO:0000256" key="3">
    <source>
        <dbReference type="ARBA" id="ARBA00022714"/>
    </source>
</evidence>
<keyword evidence="6" id="KW-0560">Oxidoreductase</keyword>
<evidence type="ECO:0000256" key="5">
    <source>
        <dbReference type="ARBA" id="ARBA00022827"/>
    </source>
</evidence>
<dbReference type="EMBL" id="FOMJ01000003">
    <property type="protein sequence ID" value="SFD26754.1"/>
    <property type="molecule type" value="Genomic_DNA"/>
</dbReference>
<evidence type="ECO:0000256" key="6">
    <source>
        <dbReference type="ARBA" id="ARBA00023002"/>
    </source>
</evidence>
<dbReference type="PROSITE" id="PS51384">
    <property type="entry name" value="FAD_FR"/>
    <property type="match status" value="1"/>
</dbReference>
<dbReference type="PANTHER" id="PTHR47354">
    <property type="entry name" value="NADH OXIDOREDUCTASE HCR"/>
    <property type="match status" value="1"/>
</dbReference>
<organism evidence="11 12">
    <name type="scientific">Thiohalospira halophila DSM 15071</name>
    <dbReference type="NCBI Taxonomy" id="1123397"/>
    <lineage>
        <taxon>Bacteria</taxon>
        <taxon>Pseudomonadati</taxon>
        <taxon>Pseudomonadota</taxon>
        <taxon>Gammaproteobacteria</taxon>
        <taxon>Thiohalospirales</taxon>
        <taxon>Thiohalospiraceae</taxon>
        <taxon>Thiohalospira</taxon>
    </lineage>
</organism>
<dbReference type="GO" id="GO:0016491">
    <property type="term" value="F:oxidoreductase activity"/>
    <property type="evidence" value="ECO:0007669"/>
    <property type="project" value="UniProtKB-KW"/>
</dbReference>
<dbReference type="PRINTS" id="PR00406">
    <property type="entry name" value="CYTB5RDTASE"/>
</dbReference>
<evidence type="ECO:0000259" key="10">
    <source>
        <dbReference type="PROSITE" id="PS51384"/>
    </source>
</evidence>
<keyword evidence="12" id="KW-1185">Reference proteome</keyword>
<protein>
    <submittedName>
        <fullName evidence="11">Ferredoxin-NADP reductase</fullName>
    </submittedName>
</protein>
<proteinExistence type="predicted"/>
<dbReference type="OrthoDB" id="9796486at2"/>
<comment type="cofactor">
    <cofactor evidence="1">
        <name>FAD</name>
        <dbReference type="ChEBI" id="CHEBI:57692"/>
    </cofactor>
</comment>